<proteinExistence type="predicted"/>
<dbReference type="InterPro" id="IPR000195">
    <property type="entry name" value="Rab-GAP-TBC_dom"/>
</dbReference>
<comment type="caution">
    <text evidence="2">The sequence shown here is derived from an EMBL/GenBank/DDBJ whole genome shotgun (WGS) entry which is preliminary data.</text>
</comment>
<keyword evidence="3" id="KW-1185">Reference proteome</keyword>
<dbReference type="InterPro" id="IPR050302">
    <property type="entry name" value="Rab_GAP_TBC_domain"/>
</dbReference>
<dbReference type="GO" id="GO:0005096">
    <property type="term" value="F:GTPase activator activity"/>
    <property type="evidence" value="ECO:0007669"/>
    <property type="project" value="TreeGrafter"/>
</dbReference>
<dbReference type="EMBL" id="CAJJDM010000110">
    <property type="protein sequence ID" value="CAD8098599.1"/>
    <property type="molecule type" value="Genomic_DNA"/>
</dbReference>
<dbReference type="PANTHER" id="PTHR47219:SF9">
    <property type="entry name" value="GTPASE ACTIVATING PROTEIN AND CENTROSOME-ASSOCIATED, ISOFORM B"/>
    <property type="match status" value="1"/>
</dbReference>
<organism evidence="2 3">
    <name type="scientific">Paramecium primaurelia</name>
    <dbReference type="NCBI Taxonomy" id="5886"/>
    <lineage>
        <taxon>Eukaryota</taxon>
        <taxon>Sar</taxon>
        <taxon>Alveolata</taxon>
        <taxon>Ciliophora</taxon>
        <taxon>Intramacronucleata</taxon>
        <taxon>Oligohymenophorea</taxon>
        <taxon>Peniculida</taxon>
        <taxon>Parameciidae</taxon>
        <taxon>Paramecium</taxon>
    </lineage>
</organism>
<reference evidence="2" key="1">
    <citation type="submission" date="2021-01" db="EMBL/GenBank/DDBJ databases">
        <authorList>
            <consortium name="Genoscope - CEA"/>
            <person name="William W."/>
        </authorList>
    </citation>
    <scope>NUCLEOTIDE SEQUENCE</scope>
</reference>
<evidence type="ECO:0000313" key="3">
    <source>
        <dbReference type="Proteomes" id="UP000688137"/>
    </source>
</evidence>
<dbReference type="PROSITE" id="PS50086">
    <property type="entry name" value="TBC_RABGAP"/>
    <property type="match status" value="1"/>
</dbReference>
<dbReference type="GO" id="GO:0031267">
    <property type="term" value="F:small GTPase binding"/>
    <property type="evidence" value="ECO:0007669"/>
    <property type="project" value="TreeGrafter"/>
</dbReference>
<dbReference type="SMART" id="SM00164">
    <property type="entry name" value="TBC"/>
    <property type="match status" value="1"/>
</dbReference>
<dbReference type="AlphaFoldDB" id="A0A8S1P6A3"/>
<name>A0A8S1P6A3_PARPR</name>
<sequence>MRNAYDQSQCQQVLKVYNNSQGMLNQNNYFLEYDIPIFNKIPNTKKIQTKPKENIFYHKTNYKDKNIVEINDSNSTPLYCIDWLKSKYQNEDFDHLKKQYEKLLLIKPEQYIDYQIEKDLKRTLLAENKIKEIKNILLAYSIFDPSIGYIQGMNYIVSVLYNHAKQEWIGFWLFVLLIEQLEIRDMYQMSQNSLNKYSQILDFYICRCQYKLYINLKDKQVQTQLYIQQWILSLLLQQIPFEYSQMYLDGLFNKGLSYFYTVAITFIKMFEQPIIEEEQIEILMILTQKQNVLNYKMQKLLNWPFILSIDWDIKKQDIRAIIESFDSEQNIFQISRLQTHQSQQITHFIQFIKQ</sequence>
<evidence type="ECO:0000313" key="2">
    <source>
        <dbReference type="EMBL" id="CAD8098599.1"/>
    </source>
</evidence>
<gene>
    <name evidence="2" type="ORF">PPRIM_AZ9-3.1.T1070121</name>
</gene>
<evidence type="ECO:0000259" key="1">
    <source>
        <dbReference type="PROSITE" id="PS50086"/>
    </source>
</evidence>
<dbReference type="Proteomes" id="UP000688137">
    <property type="component" value="Unassembled WGS sequence"/>
</dbReference>
<feature type="domain" description="Rab-GAP TBC" evidence="1">
    <location>
        <begin position="90"/>
        <end position="255"/>
    </location>
</feature>
<dbReference type="Pfam" id="PF00566">
    <property type="entry name" value="RabGAP-TBC"/>
    <property type="match status" value="1"/>
</dbReference>
<protein>
    <recommendedName>
        <fullName evidence="1">Rab-GAP TBC domain-containing protein</fullName>
    </recommendedName>
</protein>
<dbReference type="OMA" id="YDIPIFN"/>
<dbReference type="PANTHER" id="PTHR47219">
    <property type="entry name" value="RAB GTPASE-ACTIVATING PROTEIN 1-LIKE"/>
    <property type="match status" value="1"/>
</dbReference>
<accession>A0A8S1P6A3</accession>